<dbReference type="Proteomes" id="UP000015620">
    <property type="component" value="Chromosome"/>
</dbReference>
<name>S5ZWU0_9SPIR</name>
<dbReference type="EMBL" id="CP004120">
    <property type="protein sequence ID" value="AGT44885.1"/>
    <property type="molecule type" value="Genomic_DNA"/>
</dbReference>
<dbReference type="KEGG" id="tped:TPE_2411"/>
<dbReference type="RefSeq" id="WP_020966181.1">
    <property type="nucleotide sequence ID" value="NC_022097.1"/>
</dbReference>
<dbReference type="STRING" id="1291379.TPE_2411"/>
<sequence length="140" mass="16184">MNIIIVNDDYALWRLYVPIIMIILLTVMIYFHRHHALRYLYIINIFCYLAAIFSYFIFINHLAGKDVLTQLTNAVPFIWLIGIFAGYFLSVVSVSAFVIEHAQRHTWANMILGIAVFTFIVLCIIGVYFFVRGILSLKSG</sequence>
<accession>S5ZWU0</accession>
<evidence type="ECO:0000313" key="3">
    <source>
        <dbReference type="Proteomes" id="UP000015620"/>
    </source>
</evidence>
<protein>
    <submittedName>
        <fullName evidence="2">Uncharacterized protein</fullName>
    </submittedName>
</protein>
<dbReference type="PATRIC" id="fig|1291379.3.peg.2383"/>
<keyword evidence="1" id="KW-0472">Membrane</keyword>
<evidence type="ECO:0000313" key="2">
    <source>
        <dbReference type="EMBL" id="AGT44885.1"/>
    </source>
</evidence>
<evidence type="ECO:0000256" key="1">
    <source>
        <dbReference type="SAM" id="Phobius"/>
    </source>
</evidence>
<gene>
    <name evidence="2" type="ORF">TPE_2411</name>
</gene>
<keyword evidence="3" id="KW-1185">Reference proteome</keyword>
<dbReference type="AlphaFoldDB" id="S5ZWU0"/>
<feature type="transmembrane region" description="Helical" evidence="1">
    <location>
        <begin position="111"/>
        <end position="131"/>
    </location>
</feature>
<feature type="transmembrane region" description="Helical" evidence="1">
    <location>
        <begin position="78"/>
        <end position="99"/>
    </location>
</feature>
<reference evidence="2 3" key="1">
    <citation type="journal article" date="2013" name="PLoS ONE">
        <title>Genome-Wide Relatedness of Treponema pedis, from Gingiva and Necrotic Skin Lesions of Pigs, with the Human Oral Pathogen Treponema denticola.</title>
        <authorList>
            <person name="Svartstrom O."/>
            <person name="Mushtaq M."/>
            <person name="Pringle M."/>
            <person name="Segerman B."/>
        </authorList>
    </citation>
    <scope>NUCLEOTIDE SEQUENCE [LARGE SCALE GENOMIC DNA]</scope>
    <source>
        <strain evidence="2">T A4</strain>
    </source>
</reference>
<dbReference type="HOGENOM" id="CLU_149329_0_0_12"/>
<keyword evidence="1" id="KW-0812">Transmembrane</keyword>
<feature type="transmembrane region" description="Helical" evidence="1">
    <location>
        <begin position="12"/>
        <end position="32"/>
    </location>
</feature>
<organism evidence="2 3">
    <name type="scientific">Treponema pedis str. T A4</name>
    <dbReference type="NCBI Taxonomy" id="1291379"/>
    <lineage>
        <taxon>Bacteria</taxon>
        <taxon>Pseudomonadati</taxon>
        <taxon>Spirochaetota</taxon>
        <taxon>Spirochaetia</taxon>
        <taxon>Spirochaetales</taxon>
        <taxon>Treponemataceae</taxon>
        <taxon>Treponema</taxon>
    </lineage>
</organism>
<feature type="transmembrane region" description="Helical" evidence="1">
    <location>
        <begin position="39"/>
        <end position="58"/>
    </location>
</feature>
<dbReference type="GeneID" id="301091310"/>
<proteinExistence type="predicted"/>
<keyword evidence="1" id="KW-1133">Transmembrane helix</keyword>